<comment type="catalytic activity">
    <reaction evidence="1 6">
        <text>GTP + H2O = 7,8-dihydroneopterin 3'-triphosphate + formate + H(+)</text>
        <dbReference type="Rhea" id="RHEA:17473"/>
        <dbReference type="ChEBI" id="CHEBI:15377"/>
        <dbReference type="ChEBI" id="CHEBI:15378"/>
        <dbReference type="ChEBI" id="CHEBI:15740"/>
        <dbReference type="ChEBI" id="CHEBI:37565"/>
        <dbReference type="ChEBI" id="CHEBI:58462"/>
        <dbReference type="EC" id="3.5.4.16"/>
    </reaction>
</comment>
<dbReference type="UniPathway" id="UPA00848">
    <property type="reaction ID" value="UER00151"/>
</dbReference>
<name>A0A2T2Y9F8_9BACT</name>
<dbReference type="Gene3D" id="3.30.1130.10">
    <property type="match status" value="1"/>
</dbReference>
<comment type="pathway">
    <text evidence="2 6">Cofactor biosynthesis; 7,8-dihydroneopterin triphosphate biosynthesis; 7,8-dihydroneopterin triphosphate from GTP: step 1/1.</text>
</comment>
<gene>
    <name evidence="6" type="primary">folE</name>
    <name evidence="8" type="ORF">AHMF7605_00715</name>
</gene>
<dbReference type="NCBIfam" id="NF006825">
    <property type="entry name" value="PRK09347.1-2"/>
    <property type="match status" value="1"/>
</dbReference>
<dbReference type="Pfam" id="PF01227">
    <property type="entry name" value="GTP_cyclohydroI"/>
    <property type="match status" value="1"/>
</dbReference>
<dbReference type="InterPro" id="IPR001474">
    <property type="entry name" value="GTP_CycHdrlase_I"/>
</dbReference>
<dbReference type="EC" id="3.5.4.16" evidence="6"/>
<dbReference type="InterPro" id="IPR018234">
    <property type="entry name" value="GTP_CycHdrlase_I_CS"/>
</dbReference>
<protein>
    <recommendedName>
        <fullName evidence="6">GTP cyclohydrolase 1</fullName>
        <ecNumber evidence="6">3.5.4.16</ecNumber>
    </recommendedName>
    <alternativeName>
        <fullName evidence="6">GTP cyclohydrolase I</fullName>
        <shortName evidence="6">GTP-CH-I</shortName>
    </alternativeName>
</protein>
<keyword evidence="5 6" id="KW-0378">Hydrolase</keyword>
<dbReference type="Gene3D" id="1.10.286.10">
    <property type="match status" value="1"/>
</dbReference>
<dbReference type="PROSITE" id="PS00859">
    <property type="entry name" value="GTP_CYCLOHYDROL_1_1"/>
    <property type="match status" value="1"/>
</dbReference>
<evidence type="ECO:0000313" key="9">
    <source>
        <dbReference type="Proteomes" id="UP000240357"/>
    </source>
</evidence>
<dbReference type="GO" id="GO:0003934">
    <property type="term" value="F:GTP cyclohydrolase I activity"/>
    <property type="evidence" value="ECO:0007669"/>
    <property type="project" value="UniProtKB-UniRule"/>
</dbReference>
<dbReference type="GO" id="GO:0046654">
    <property type="term" value="P:tetrahydrofolate biosynthetic process"/>
    <property type="evidence" value="ECO:0007669"/>
    <property type="project" value="UniProtKB-UniRule"/>
</dbReference>
<keyword evidence="6" id="KW-0862">Zinc</keyword>
<comment type="subunit">
    <text evidence="6">Homopolymer.</text>
</comment>
<dbReference type="NCBIfam" id="TIGR00063">
    <property type="entry name" value="folE"/>
    <property type="match status" value="1"/>
</dbReference>
<dbReference type="PROSITE" id="PS00860">
    <property type="entry name" value="GTP_CYCLOHYDROL_1_2"/>
    <property type="match status" value="1"/>
</dbReference>
<dbReference type="SUPFAM" id="SSF55620">
    <property type="entry name" value="Tetrahydrobiopterin biosynthesis enzymes-like"/>
    <property type="match status" value="1"/>
</dbReference>
<comment type="caution">
    <text evidence="8">The sequence shown here is derived from an EMBL/GenBank/DDBJ whole genome shotgun (WGS) entry which is preliminary data.</text>
</comment>
<dbReference type="PANTHER" id="PTHR11109:SF7">
    <property type="entry name" value="GTP CYCLOHYDROLASE 1"/>
    <property type="match status" value="1"/>
</dbReference>
<keyword evidence="9" id="KW-1185">Reference proteome</keyword>
<evidence type="ECO:0000256" key="5">
    <source>
        <dbReference type="ARBA" id="ARBA00022801"/>
    </source>
</evidence>
<dbReference type="InterPro" id="IPR043134">
    <property type="entry name" value="GTP-CH-I_N"/>
</dbReference>
<evidence type="ECO:0000259" key="7">
    <source>
        <dbReference type="Pfam" id="PF01227"/>
    </source>
</evidence>
<evidence type="ECO:0000256" key="6">
    <source>
        <dbReference type="HAMAP-Rule" id="MF_00223"/>
    </source>
</evidence>
<dbReference type="GO" id="GO:0008270">
    <property type="term" value="F:zinc ion binding"/>
    <property type="evidence" value="ECO:0007669"/>
    <property type="project" value="UniProtKB-UniRule"/>
</dbReference>
<sequence length="226" mass="26176">MDKPLTPNIPLDLESEETDPISVHSAIETPLRPDAFALSDAEKIERITFYFREIMHTLGLDLTDDSLQGTPHRVAKMYVNEVFRGLNPENKPHAKLFENRYAYNQMLVERDITIYSYCEHHFVPIIGKAHVAYMPEKNVVGLSKLNRIVQYFAKRPQVQERLTMQIADELKQVLHTQNVAVYIEADHLCVMSRGVNDVGSSTITTEFSGLFQEDKYRQEFLQYIRK</sequence>
<dbReference type="GO" id="GO:0006730">
    <property type="term" value="P:one-carbon metabolic process"/>
    <property type="evidence" value="ECO:0007669"/>
    <property type="project" value="UniProtKB-UniRule"/>
</dbReference>
<dbReference type="Proteomes" id="UP000240357">
    <property type="component" value="Unassembled WGS sequence"/>
</dbReference>
<feature type="binding site" evidence="6">
    <location>
        <position position="121"/>
    </location>
    <ligand>
        <name>Zn(2+)</name>
        <dbReference type="ChEBI" id="CHEBI:29105"/>
    </ligand>
</feature>
<accession>A0A2T2Y9F8</accession>
<evidence type="ECO:0000256" key="3">
    <source>
        <dbReference type="ARBA" id="ARBA00008085"/>
    </source>
</evidence>
<comment type="similarity">
    <text evidence="3 6">Belongs to the GTP cyclohydrolase I family.</text>
</comment>
<dbReference type="OrthoDB" id="9801207at2"/>
<dbReference type="GO" id="GO:0005737">
    <property type="term" value="C:cytoplasm"/>
    <property type="evidence" value="ECO:0007669"/>
    <property type="project" value="TreeGrafter"/>
</dbReference>
<keyword evidence="6" id="KW-0479">Metal-binding</keyword>
<dbReference type="EMBL" id="PYFT01000001">
    <property type="protein sequence ID" value="PSR52147.1"/>
    <property type="molecule type" value="Genomic_DNA"/>
</dbReference>
<keyword evidence="6" id="KW-0342">GTP-binding</keyword>
<dbReference type="InterPro" id="IPR020602">
    <property type="entry name" value="GTP_CycHdrlase_I_dom"/>
</dbReference>
<evidence type="ECO:0000313" key="8">
    <source>
        <dbReference type="EMBL" id="PSR52147.1"/>
    </source>
</evidence>
<dbReference type="InterPro" id="IPR043133">
    <property type="entry name" value="GTP-CH-I_C/QueF"/>
</dbReference>
<keyword evidence="6" id="KW-0547">Nucleotide-binding</keyword>
<proteinExistence type="inferred from homology"/>
<feature type="domain" description="GTP cyclohydrolase I" evidence="7">
    <location>
        <begin position="51"/>
        <end position="224"/>
    </location>
</feature>
<dbReference type="NCBIfam" id="NF006824">
    <property type="entry name" value="PRK09347.1-1"/>
    <property type="match status" value="1"/>
</dbReference>
<organism evidence="8 9">
    <name type="scientific">Adhaeribacter arboris</name>
    <dbReference type="NCBI Taxonomy" id="2072846"/>
    <lineage>
        <taxon>Bacteria</taxon>
        <taxon>Pseudomonadati</taxon>
        <taxon>Bacteroidota</taxon>
        <taxon>Cytophagia</taxon>
        <taxon>Cytophagales</taxon>
        <taxon>Hymenobacteraceae</taxon>
        <taxon>Adhaeribacter</taxon>
    </lineage>
</organism>
<feature type="binding site" evidence="6">
    <location>
        <position position="189"/>
    </location>
    <ligand>
        <name>Zn(2+)</name>
        <dbReference type="ChEBI" id="CHEBI:29105"/>
    </ligand>
</feature>
<dbReference type="PANTHER" id="PTHR11109">
    <property type="entry name" value="GTP CYCLOHYDROLASE I"/>
    <property type="match status" value="1"/>
</dbReference>
<evidence type="ECO:0000256" key="1">
    <source>
        <dbReference type="ARBA" id="ARBA00001052"/>
    </source>
</evidence>
<dbReference type="GO" id="GO:0006729">
    <property type="term" value="P:tetrahydrobiopterin biosynthetic process"/>
    <property type="evidence" value="ECO:0007669"/>
    <property type="project" value="TreeGrafter"/>
</dbReference>
<evidence type="ECO:0000256" key="4">
    <source>
        <dbReference type="ARBA" id="ARBA00022563"/>
    </source>
</evidence>
<dbReference type="HAMAP" id="MF_00223">
    <property type="entry name" value="FolE"/>
    <property type="match status" value="1"/>
</dbReference>
<dbReference type="NCBIfam" id="NF006826">
    <property type="entry name" value="PRK09347.1-3"/>
    <property type="match status" value="1"/>
</dbReference>
<feature type="binding site" evidence="6">
    <location>
        <position position="118"/>
    </location>
    <ligand>
        <name>Zn(2+)</name>
        <dbReference type="ChEBI" id="CHEBI:29105"/>
    </ligand>
</feature>
<dbReference type="GO" id="GO:0005525">
    <property type="term" value="F:GTP binding"/>
    <property type="evidence" value="ECO:0007669"/>
    <property type="project" value="UniProtKB-KW"/>
</dbReference>
<dbReference type="AlphaFoldDB" id="A0A2T2Y9F8"/>
<dbReference type="FunFam" id="3.30.1130.10:FF:000001">
    <property type="entry name" value="GTP cyclohydrolase 1"/>
    <property type="match status" value="1"/>
</dbReference>
<evidence type="ECO:0000256" key="2">
    <source>
        <dbReference type="ARBA" id="ARBA00005080"/>
    </source>
</evidence>
<reference evidence="8 9" key="1">
    <citation type="submission" date="2018-03" db="EMBL/GenBank/DDBJ databases">
        <title>Adhaeribacter sp. HMF7605 Genome sequencing and assembly.</title>
        <authorList>
            <person name="Kang H."/>
            <person name="Kang J."/>
            <person name="Cha I."/>
            <person name="Kim H."/>
            <person name="Joh K."/>
        </authorList>
    </citation>
    <scope>NUCLEOTIDE SEQUENCE [LARGE SCALE GENOMIC DNA]</scope>
    <source>
        <strain evidence="8 9">HMF7605</strain>
    </source>
</reference>
<keyword evidence="4 6" id="KW-0554">One-carbon metabolism</keyword>